<dbReference type="OrthoDB" id="9781481at2"/>
<dbReference type="AlphaFoldDB" id="A0A3F3GU35"/>
<feature type="domain" description="Type IV methyl-directed restriction enzyme EcoKMcrB subunit DNA-binding" evidence="1">
    <location>
        <begin position="2"/>
        <end position="57"/>
    </location>
</feature>
<protein>
    <submittedName>
        <fullName evidence="3">Uncharacterized protein</fullName>
    </submittedName>
</protein>
<evidence type="ECO:0000259" key="1">
    <source>
        <dbReference type="Pfam" id="PF12102"/>
    </source>
</evidence>
<reference evidence="3 4" key="1">
    <citation type="journal article" date="2015" name="BMC Genomics">
        <title>Comparative genomics of Fructobacillus spp. and Leuconostoc spp. reveals niche-specific evolution of Fructobacillus spp.</title>
        <authorList>
            <person name="Endo A."/>
            <person name="Tanizawa Y."/>
            <person name="Tanaka N."/>
            <person name="Maeno S."/>
            <person name="Kumar H."/>
            <person name="Shiwa Y."/>
            <person name="Okada S."/>
            <person name="Yoshikawa H."/>
            <person name="Dicks L."/>
            <person name="Nakagawa J."/>
            <person name="Arita M."/>
        </authorList>
    </citation>
    <scope>NUCLEOTIDE SEQUENCE [LARGE SCALE GENOMIC DNA]</scope>
    <source>
        <strain evidence="3 4">DSM 15468</strain>
    </source>
</reference>
<dbReference type="InterPro" id="IPR021961">
    <property type="entry name" value="McrB_DNA-bd"/>
</dbReference>
<evidence type="ECO:0000259" key="2">
    <source>
        <dbReference type="Pfam" id="PF13020"/>
    </source>
</evidence>
<feature type="domain" description="Protein NO VEIN C-terminal" evidence="2">
    <location>
        <begin position="141"/>
        <end position="230"/>
    </location>
</feature>
<dbReference type="Proteomes" id="UP000061227">
    <property type="component" value="Unassembled WGS sequence"/>
</dbReference>
<dbReference type="Pfam" id="PF12102">
    <property type="entry name" value="MrcB_N"/>
    <property type="match status" value="1"/>
</dbReference>
<evidence type="ECO:0000313" key="3">
    <source>
        <dbReference type="EMBL" id="GAP02895.1"/>
    </source>
</evidence>
<proteinExistence type="predicted"/>
<dbReference type="EMBL" id="DF968065">
    <property type="protein sequence ID" value="GAP02895.1"/>
    <property type="molecule type" value="Genomic_DNA"/>
</dbReference>
<sequence>MTDSDINLLGPSESNTLVTGYELGNIFSIEYSAKHLPSNEIMKQDLADMLASLKAVKNSLIDDTNIEQSVEYILSVNDRQTLYLDKADKKTAKDLTEVDLVETEAPATKEKTPNRGVSKRQGRKLDYAQGQQNNSELGFFGEKAVLKFEKERLHDHPELVEKIEHVSVTQGDGLGYDILSFDEDGNELYIEVKTTKQGEETPFYISSNEVDFARTHPENYVLYRLYNVDKVKMNESDVKFFKIDGKSFGNLTLSPTNYQASF</sequence>
<keyword evidence="4" id="KW-1185">Reference proteome</keyword>
<gene>
    <name evidence="3" type="ORF">FPFC_030750</name>
</gene>
<organism evidence="3 4">
    <name type="scientific">Fructobacillus pseudoficulneus</name>
    <dbReference type="NCBI Taxonomy" id="220714"/>
    <lineage>
        <taxon>Bacteria</taxon>
        <taxon>Bacillati</taxon>
        <taxon>Bacillota</taxon>
        <taxon>Bacilli</taxon>
        <taxon>Lactobacillales</taxon>
        <taxon>Lactobacillaceae</taxon>
        <taxon>Fructobacillus</taxon>
    </lineage>
</organism>
<accession>A0A3F3GU35</accession>
<dbReference type="Pfam" id="PF13020">
    <property type="entry name" value="NOV_C"/>
    <property type="match status" value="1"/>
</dbReference>
<name>A0A3F3GU35_9LACO</name>
<dbReference type="STRING" id="220714.SAMN05660469_1257"/>
<evidence type="ECO:0000313" key="4">
    <source>
        <dbReference type="Proteomes" id="UP000061227"/>
    </source>
</evidence>
<dbReference type="InterPro" id="IPR024975">
    <property type="entry name" value="NOV_C"/>
</dbReference>